<protein>
    <submittedName>
        <fullName evidence="1">Uncharacterized protein</fullName>
    </submittedName>
</protein>
<evidence type="ECO:0000313" key="2">
    <source>
        <dbReference type="Proteomes" id="UP001458880"/>
    </source>
</evidence>
<sequence>MKLCSTLSISDFNKIKKDVLKIPTENDHLWLTAINPKILETKYEISFHSLILSNLQMYYWFSRDEVIMKYILDPNRL</sequence>
<reference evidence="1 2" key="1">
    <citation type="journal article" date="2024" name="BMC Genomics">
        <title>De novo assembly and annotation of Popillia japonica's genome with initial clues to its potential as an invasive pest.</title>
        <authorList>
            <person name="Cucini C."/>
            <person name="Boschi S."/>
            <person name="Funari R."/>
            <person name="Cardaioli E."/>
            <person name="Iannotti N."/>
            <person name="Marturano G."/>
            <person name="Paoli F."/>
            <person name="Bruttini M."/>
            <person name="Carapelli A."/>
            <person name="Frati F."/>
            <person name="Nardi F."/>
        </authorList>
    </citation>
    <scope>NUCLEOTIDE SEQUENCE [LARGE SCALE GENOMIC DNA]</scope>
    <source>
        <strain evidence="1">DMR45628</strain>
    </source>
</reference>
<name>A0AAW1JJB4_POPJA</name>
<dbReference type="EMBL" id="JASPKY010000351">
    <property type="protein sequence ID" value="KAK9704368.1"/>
    <property type="molecule type" value="Genomic_DNA"/>
</dbReference>
<evidence type="ECO:0000313" key="1">
    <source>
        <dbReference type="EMBL" id="KAK9704368.1"/>
    </source>
</evidence>
<accession>A0AAW1JJB4</accession>
<dbReference type="AlphaFoldDB" id="A0AAW1JJB4"/>
<dbReference type="Proteomes" id="UP001458880">
    <property type="component" value="Unassembled WGS sequence"/>
</dbReference>
<proteinExistence type="predicted"/>
<gene>
    <name evidence="1" type="ORF">QE152_g28349</name>
</gene>
<comment type="caution">
    <text evidence="1">The sequence shown here is derived from an EMBL/GenBank/DDBJ whole genome shotgun (WGS) entry which is preliminary data.</text>
</comment>
<organism evidence="1 2">
    <name type="scientific">Popillia japonica</name>
    <name type="common">Japanese beetle</name>
    <dbReference type="NCBI Taxonomy" id="7064"/>
    <lineage>
        <taxon>Eukaryota</taxon>
        <taxon>Metazoa</taxon>
        <taxon>Ecdysozoa</taxon>
        <taxon>Arthropoda</taxon>
        <taxon>Hexapoda</taxon>
        <taxon>Insecta</taxon>
        <taxon>Pterygota</taxon>
        <taxon>Neoptera</taxon>
        <taxon>Endopterygota</taxon>
        <taxon>Coleoptera</taxon>
        <taxon>Polyphaga</taxon>
        <taxon>Scarabaeiformia</taxon>
        <taxon>Scarabaeidae</taxon>
        <taxon>Rutelinae</taxon>
        <taxon>Popillia</taxon>
    </lineage>
</organism>
<keyword evidence="2" id="KW-1185">Reference proteome</keyword>